<evidence type="ECO:0000313" key="3">
    <source>
        <dbReference type="Proteomes" id="UP000464754"/>
    </source>
</evidence>
<dbReference type="PANTHER" id="PTHR30383">
    <property type="entry name" value="THIOESTERASE 1/PROTEASE 1/LYSOPHOSPHOLIPASE L1"/>
    <property type="match status" value="1"/>
</dbReference>
<proteinExistence type="predicted"/>
<dbReference type="InterPro" id="IPR013830">
    <property type="entry name" value="SGNH_hydro"/>
</dbReference>
<name>A0A6N4TJW7_9FIRM</name>
<accession>A0A6N4TJW7</accession>
<keyword evidence="3" id="KW-1185">Reference proteome</keyword>
<dbReference type="KEGG" id="aarg:Aargi30884_17840"/>
<dbReference type="Pfam" id="PF13472">
    <property type="entry name" value="Lipase_GDSL_2"/>
    <property type="match status" value="1"/>
</dbReference>
<dbReference type="Gene3D" id="3.40.50.1110">
    <property type="entry name" value="SGNH hydrolase"/>
    <property type="match status" value="1"/>
</dbReference>
<dbReference type="EMBL" id="AP019695">
    <property type="protein sequence ID" value="BBK22881.1"/>
    <property type="molecule type" value="Genomic_DNA"/>
</dbReference>
<gene>
    <name evidence="2" type="ORF">Aargi30884_17840</name>
</gene>
<sequence>MRETMIYDTDVYQIRKDILKRMLEIIDNRKKVSTVFYGDSITKYMDIDHYFSFEAANCGIVGISSDMLLHFVDEAVIKYCPKQVFIMIGTNDLGNTTMTSPRQIAMNVKELIEIIHENLPESKVYLISCIPCIEKIHGYQYKKQGLRSNDILRMVFEEYKRIIPYSYVSFLDVFDSLLDENGVPLENCFLDGLHLTQDGYQRYTDAIKNQLKKCEEDINEIRSRD</sequence>
<organism evidence="2 3">
    <name type="scientific">Amedibacterium intestinale</name>
    <dbReference type="NCBI Taxonomy" id="2583452"/>
    <lineage>
        <taxon>Bacteria</taxon>
        <taxon>Bacillati</taxon>
        <taxon>Bacillota</taxon>
        <taxon>Erysipelotrichia</taxon>
        <taxon>Erysipelotrichales</taxon>
        <taxon>Erysipelotrichaceae</taxon>
        <taxon>Amedibacterium</taxon>
    </lineage>
</organism>
<dbReference type="InterPro" id="IPR036514">
    <property type="entry name" value="SGNH_hydro_sf"/>
</dbReference>
<dbReference type="SUPFAM" id="SSF52266">
    <property type="entry name" value="SGNH hydrolase"/>
    <property type="match status" value="1"/>
</dbReference>
<dbReference type="RefSeq" id="WP_115716618.1">
    <property type="nucleotide sequence ID" value="NZ_AP019695.1"/>
</dbReference>
<protein>
    <recommendedName>
        <fullName evidence="1">SGNH hydrolase-type esterase domain-containing protein</fullName>
    </recommendedName>
</protein>
<dbReference type="InterPro" id="IPR051532">
    <property type="entry name" value="Ester_Hydrolysis_Enzymes"/>
</dbReference>
<evidence type="ECO:0000259" key="1">
    <source>
        <dbReference type="Pfam" id="PF13472"/>
    </source>
</evidence>
<dbReference type="Proteomes" id="UP000464754">
    <property type="component" value="Chromosome"/>
</dbReference>
<dbReference type="AlphaFoldDB" id="A0A6N4TJW7"/>
<evidence type="ECO:0000313" key="2">
    <source>
        <dbReference type="EMBL" id="BBK22881.1"/>
    </source>
</evidence>
<feature type="domain" description="SGNH hydrolase-type esterase" evidence="1">
    <location>
        <begin position="55"/>
        <end position="202"/>
    </location>
</feature>
<reference evidence="3" key="1">
    <citation type="submission" date="2019-05" db="EMBL/GenBank/DDBJ databases">
        <title>Complete genome sequencing of Absiella argi strain JCM 30884.</title>
        <authorList>
            <person name="Sakamoto M."/>
            <person name="Murakami T."/>
            <person name="Mori H."/>
        </authorList>
    </citation>
    <scope>NUCLEOTIDE SEQUENCE [LARGE SCALE GENOMIC DNA]</scope>
    <source>
        <strain evidence="3">JCM 30884</strain>
    </source>
</reference>